<accession>A0A0C3CKH1</accession>
<protein>
    <submittedName>
        <fullName evidence="1">Uncharacterized protein</fullName>
    </submittedName>
</protein>
<sequence>MRSSKLLCKMEQISLLDSSPFNMTCSKSPSTLQLDIHLMRLYPINPNLPCNPLENVLAFPLATSTERPPAMPLSHTGISPPVASMLTVMVKWTLEIAPLSTSLLRSGLLLSLSSAWQRLVLFGNRPTLGRKERVGQSTNC</sequence>
<dbReference type="Proteomes" id="UP000053424">
    <property type="component" value="Unassembled WGS sequence"/>
</dbReference>
<gene>
    <name evidence="1" type="ORF">M413DRAFT_357255</name>
</gene>
<evidence type="ECO:0000313" key="2">
    <source>
        <dbReference type="Proteomes" id="UP000053424"/>
    </source>
</evidence>
<keyword evidence="2" id="KW-1185">Reference proteome</keyword>
<reference evidence="1 2" key="1">
    <citation type="submission" date="2014-04" db="EMBL/GenBank/DDBJ databases">
        <authorList>
            <consortium name="DOE Joint Genome Institute"/>
            <person name="Kuo A."/>
            <person name="Gay G."/>
            <person name="Dore J."/>
            <person name="Kohler A."/>
            <person name="Nagy L.G."/>
            <person name="Floudas D."/>
            <person name="Copeland A."/>
            <person name="Barry K.W."/>
            <person name="Cichocki N."/>
            <person name="Veneault-Fourrey C."/>
            <person name="LaButti K."/>
            <person name="Lindquist E.A."/>
            <person name="Lipzen A."/>
            <person name="Lundell T."/>
            <person name="Morin E."/>
            <person name="Murat C."/>
            <person name="Sun H."/>
            <person name="Tunlid A."/>
            <person name="Henrissat B."/>
            <person name="Grigoriev I.V."/>
            <person name="Hibbett D.S."/>
            <person name="Martin F."/>
            <person name="Nordberg H.P."/>
            <person name="Cantor M.N."/>
            <person name="Hua S.X."/>
        </authorList>
    </citation>
    <scope>NUCLEOTIDE SEQUENCE [LARGE SCALE GENOMIC DNA]</scope>
    <source>
        <strain evidence="2">h7</strain>
    </source>
</reference>
<proteinExistence type="predicted"/>
<reference evidence="2" key="2">
    <citation type="submission" date="2015-01" db="EMBL/GenBank/DDBJ databases">
        <title>Evolutionary Origins and Diversification of the Mycorrhizal Mutualists.</title>
        <authorList>
            <consortium name="DOE Joint Genome Institute"/>
            <consortium name="Mycorrhizal Genomics Consortium"/>
            <person name="Kohler A."/>
            <person name="Kuo A."/>
            <person name="Nagy L.G."/>
            <person name="Floudas D."/>
            <person name="Copeland A."/>
            <person name="Barry K.W."/>
            <person name="Cichocki N."/>
            <person name="Veneault-Fourrey C."/>
            <person name="LaButti K."/>
            <person name="Lindquist E.A."/>
            <person name="Lipzen A."/>
            <person name="Lundell T."/>
            <person name="Morin E."/>
            <person name="Murat C."/>
            <person name="Riley R."/>
            <person name="Ohm R."/>
            <person name="Sun H."/>
            <person name="Tunlid A."/>
            <person name="Henrissat B."/>
            <person name="Grigoriev I.V."/>
            <person name="Hibbett D.S."/>
            <person name="Martin F."/>
        </authorList>
    </citation>
    <scope>NUCLEOTIDE SEQUENCE [LARGE SCALE GENOMIC DNA]</scope>
    <source>
        <strain evidence="2">h7</strain>
    </source>
</reference>
<dbReference type="EMBL" id="KN831773">
    <property type="protein sequence ID" value="KIM44589.1"/>
    <property type="molecule type" value="Genomic_DNA"/>
</dbReference>
<evidence type="ECO:0000313" key="1">
    <source>
        <dbReference type="EMBL" id="KIM44589.1"/>
    </source>
</evidence>
<dbReference type="AlphaFoldDB" id="A0A0C3CKH1"/>
<dbReference type="HOGENOM" id="CLU_1835409_0_0_1"/>
<name>A0A0C3CKH1_HEBCY</name>
<organism evidence="1 2">
    <name type="scientific">Hebeloma cylindrosporum</name>
    <dbReference type="NCBI Taxonomy" id="76867"/>
    <lineage>
        <taxon>Eukaryota</taxon>
        <taxon>Fungi</taxon>
        <taxon>Dikarya</taxon>
        <taxon>Basidiomycota</taxon>
        <taxon>Agaricomycotina</taxon>
        <taxon>Agaricomycetes</taxon>
        <taxon>Agaricomycetidae</taxon>
        <taxon>Agaricales</taxon>
        <taxon>Agaricineae</taxon>
        <taxon>Hymenogastraceae</taxon>
        <taxon>Hebeloma</taxon>
    </lineage>
</organism>